<keyword evidence="10" id="KW-0325">Glycoprotein</keyword>
<keyword evidence="11 13" id="KW-0739">Sodium transport</keyword>
<evidence type="ECO:0000256" key="8">
    <source>
        <dbReference type="ARBA" id="ARBA00023065"/>
    </source>
</evidence>
<name>A0A915HY92_ROMCU</name>
<evidence type="ECO:0000256" key="13">
    <source>
        <dbReference type="RuleBase" id="RU000679"/>
    </source>
</evidence>
<keyword evidence="8 13" id="KW-0406">Ion transport</keyword>
<evidence type="ECO:0000256" key="3">
    <source>
        <dbReference type="ARBA" id="ARBA00022448"/>
    </source>
</evidence>
<evidence type="ECO:0000256" key="11">
    <source>
        <dbReference type="ARBA" id="ARBA00023201"/>
    </source>
</evidence>
<dbReference type="Gene3D" id="2.60.470.10">
    <property type="entry name" value="Acid-sensing ion channels like domains"/>
    <property type="match status" value="1"/>
</dbReference>
<dbReference type="GO" id="GO:0015280">
    <property type="term" value="F:ligand-gated sodium channel activity"/>
    <property type="evidence" value="ECO:0007669"/>
    <property type="project" value="TreeGrafter"/>
</dbReference>
<evidence type="ECO:0000256" key="12">
    <source>
        <dbReference type="ARBA" id="ARBA00023303"/>
    </source>
</evidence>
<dbReference type="WBParaSite" id="nRc.2.0.1.t06246-RA">
    <property type="protein sequence ID" value="nRc.2.0.1.t06246-RA"/>
    <property type="gene ID" value="nRc.2.0.1.g06246"/>
</dbReference>
<evidence type="ECO:0000256" key="2">
    <source>
        <dbReference type="ARBA" id="ARBA00007193"/>
    </source>
</evidence>
<keyword evidence="7" id="KW-0915">Sodium</keyword>
<keyword evidence="3 13" id="KW-0813">Transport</keyword>
<keyword evidence="5 13" id="KW-0812">Transmembrane</keyword>
<evidence type="ECO:0000256" key="9">
    <source>
        <dbReference type="ARBA" id="ARBA00023136"/>
    </source>
</evidence>
<evidence type="ECO:0000256" key="1">
    <source>
        <dbReference type="ARBA" id="ARBA00004141"/>
    </source>
</evidence>
<comment type="similarity">
    <text evidence="2 13">Belongs to the amiloride-sensitive sodium channel (TC 1.A.6) family.</text>
</comment>
<evidence type="ECO:0000256" key="4">
    <source>
        <dbReference type="ARBA" id="ARBA00022461"/>
    </source>
</evidence>
<dbReference type="Gene3D" id="1.10.287.770">
    <property type="entry name" value="YojJ-like"/>
    <property type="match status" value="1"/>
</dbReference>
<comment type="subcellular location">
    <subcellularLocation>
        <location evidence="1">Membrane</location>
        <topology evidence="1">Multi-pass membrane protein</topology>
    </subcellularLocation>
</comment>
<evidence type="ECO:0000256" key="5">
    <source>
        <dbReference type="ARBA" id="ARBA00022692"/>
    </source>
</evidence>
<proteinExistence type="inferred from homology"/>
<evidence type="ECO:0000256" key="7">
    <source>
        <dbReference type="ARBA" id="ARBA00023053"/>
    </source>
</evidence>
<dbReference type="InterPro" id="IPR001873">
    <property type="entry name" value="ENaC"/>
</dbReference>
<protein>
    <submittedName>
        <fullName evidence="16">Uncharacterized protein</fullName>
    </submittedName>
</protein>
<keyword evidence="15" id="KW-1185">Reference proteome</keyword>
<evidence type="ECO:0000256" key="10">
    <source>
        <dbReference type="ARBA" id="ARBA00023180"/>
    </source>
</evidence>
<dbReference type="PRINTS" id="PR01078">
    <property type="entry name" value="AMINACHANNEL"/>
</dbReference>
<evidence type="ECO:0000256" key="6">
    <source>
        <dbReference type="ARBA" id="ARBA00022989"/>
    </source>
</evidence>
<dbReference type="Pfam" id="PF00858">
    <property type="entry name" value="ASC"/>
    <property type="match status" value="1"/>
</dbReference>
<dbReference type="PANTHER" id="PTHR11690">
    <property type="entry name" value="AMILORIDE-SENSITIVE SODIUM CHANNEL-RELATED"/>
    <property type="match status" value="1"/>
</dbReference>
<dbReference type="OMA" id="HAETENF"/>
<keyword evidence="4 13" id="KW-0894">Sodium channel</keyword>
<dbReference type="GO" id="GO:0005886">
    <property type="term" value="C:plasma membrane"/>
    <property type="evidence" value="ECO:0007669"/>
    <property type="project" value="TreeGrafter"/>
</dbReference>
<evidence type="ECO:0000313" key="16">
    <source>
        <dbReference type="WBParaSite" id="nRc.2.0.1.t06246-RA"/>
    </source>
</evidence>
<feature type="transmembrane region" description="Helical" evidence="14">
    <location>
        <begin position="278"/>
        <end position="301"/>
    </location>
</feature>
<keyword evidence="6 14" id="KW-1133">Transmembrane helix</keyword>
<keyword evidence="9 14" id="KW-0472">Membrane</keyword>
<organism evidence="15 16">
    <name type="scientific">Romanomermis culicivorax</name>
    <name type="common">Nematode worm</name>
    <dbReference type="NCBI Taxonomy" id="13658"/>
    <lineage>
        <taxon>Eukaryota</taxon>
        <taxon>Metazoa</taxon>
        <taxon>Ecdysozoa</taxon>
        <taxon>Nematoda</taxon>
        <taxon>Enoplea</taxon>
        <taxon>Dorylaimia</taxon>
        <taxon>Mermithida</taxon>
        <taxon>Mermithoidea</taxon>
        <taxon>Mermithidae</taxon>
        <taxon>Romanomermis</taxon>
    </lineage>
</organism>
<keyword evidence="12 13" id="KW-0407">Ion channel</keyword>
<dbReference type="Proteomes" id="UP000887565">
    <property type="component" value="Unplaced"/>
</dbReference>
<dbReference type="PANTHER" id="PTHR11690:SF300">
    <property type="entry name" value="PICKPOCKET PROTEIN 19"/>
    <property type="match status" value="1"/>
</dbReference>
<dbReference type="AlphaFoldDB" id="A0A915HY92"/>
<evidence type="ECO:0000313" key="15">
    <source>
        <dbReference type="Proteomes" id="UP000887565"/>
    </source>
</evidence>
<accession>A0A915HY92</accession>
<evidence type="ECO:0000256" key="14">
    <source>
        <dbReference type="SAM" id="Phobius"/>
    </source>
</evidence>
<sequence length="353" mass="40735">MIRLLKPYCYRLNSATCIDWDIERGTIQPFYGYGLDVKNYSQRRLINAGPHNGFRILLNVNQSEYCGAGRKWSGAGFKAIVHDPGVKPWFVLEPTLSFSPGFDTNVVLKPTVFNRRTSNLGRCSDFVFLHLNPEATKYFKSACYQQCFTEYVWKQCKCFPTTAYRNQKDVYINKEKVNITKFCWGESMTCLLYAEEHFLQNNPDAACPICEEPCIDTKYEFEVSSLLFPSDHLAEMYAEELHTKVELLEDNFVVVNFHYESMNMRVIDETQAFTLLDLFTYFGGIIGLFLGMSIMSLAEVLHQIRITAKKKMREKRMKEQLTTNVVAILSKQRLVDAKSLSSEKKLVFLNGCK</sequence>
<reference evidence="16" key="1">
    <citation type="submission" date="2022-11" db="UniProtKB">
        <authorList>
            <consortium name="WormBaseParasite"/>
        </authorList>
    </citation>
    <scope>IDENTIFICATION</scope>
</reference>